<accession>A0A941GEX8</accession>
<dbReference type="InterPro" id="IPR013022">
    <property type="entry name" value="Xyl_isomerase-like_TIM-brl"/>
</dbReference>
<evidence type="ECO:0000259" key="1">
    <source>
        <dbReference type="Pfam" id="PF01261"/>
    </source>
</evidence>
<dbReference type="PANTHER" id="PTHR12110">
    <property type="entry name" value="HYDROXYPYRUVATE ISOMERASE"/>
    <property type="match status" value="1"/>
</dbReference>
<feature type="domain" description="Xylose isomerase-like TIM barrel" evidence="1">
    <location>
        <begin position="26"/>
        <end position="276"/>
    </location>
</feature>
<reference evidence="2" key="1">
    <citation type="submission" date="2021-04" db="EMBL/GenBank/DDBJ databases">
        <title>Genomic analysis of electroactive and textile dye degrading Bacillus circulans strain: DC10 isolated from constructed wetland-microbial fuel cells treating textile dye wastewaters.</title>
        <authorList>
            <person name="Patel D.U."/>
            <person name="Desai C.R."/>
        </authorList>
    </citation>
    <scope>NUCLEOTIDE SEQUENCE</scope>
    <source>
        <strain evidence="2">DC10</strain>
    </source>
</reference>
<sequence length="281" mass="31342">MLVLTLNLGIRAHDLGQLSLAELCKQLKDYQFTNIQFAIKKSFPKYVPSLQSLSPGIASFFGDYFANNGIKISTLGCYVNISSRDLAVRKEALESFKTHIQLARDFRASLVGTETGSVGEGFTPENFTEEAYQIARSSVLELVEYAEHFGVTIGIEAGLNHPLYSAALAKRLVDEVQSPHLKIILDGANLINLDNVSESDFILNEALDLLHEHIAMIHLKDLTVNKGQIEIVPVGKGMLNFEPILAYLKDNRPFLHATLEETQGEAIRPAIDYLKEMYYRL</sequence>
<dbReference type="GO" id="GO:0016853">
    <property type="term" value="F:isomerase activity"/>
    <property type="evidence" value="ECO:0007669"/>
    <property type="project" value="UniProtKB-KW"/>
</dbReference>
<gene>
    <name evidence="2" type="ORF">KD144_05480</name>
</gene>
<proteinExistence type="predicted"/>
<dbReference type="InterPro" id="IPR036237">
    <property type="entry name" value="Xyl_isomerase-like_sf"/>
</dbReference>
<organism evidence="2">
    <name type="scientific">Niallia circulans</name>
    <name type="common">Bacillus circulans</name>
    <dbReference type="NCBI Taxonomy" id="1397"/>
    <lineage>
        <taxon>Bacteria</taxon>
        <taxon>Bacillati</taxon>
        <taxon>Bacillota</taxon>
        <taxon>Bacilli</taxon>
        <taxon>Bacillales</taxon>
        <taxon>Bacillaceae</taxon>
        <taxon>Niallia</taxon>
    </lineage>
</organism>
<dbReference type="Gene3D" id="3.20.20.150">
    <property type="entry name" value="Divalent-metal-dependent TIM barrel enzymes"/>
    <property type="match status" value="1"/>
</dbReference>
<dbReference type="AlphaFoldDB" id="A0A941GEX8"/>
<dbReference type="Pfam" id="PF01261">
    <property type="entry name" value="AP_endonuc_2"/>
    <property type="match status" value="1"/>
</dbReference>
<keyword evidence="2" id="KW-0413">Isomerase</keyword>
<name>A0A941GEX8_NIACI</name>
<dbReference type="SUPFAM" id="SSF51658">
    <property type="entry name" value="Xylose isomerase-like"/>
    <property type="match status" value="1"/>
</dbReference>
<dbReference type="InterPro" id="IPR050312">
    <property type="entry name" value="IolE/XylAMocC-like"/>
</dbReference>
<dbReference type="PANTHER" id="PTHR12110:SF21">
    <property type="entry name" value="XYLOSE ISOMERASE-LIKE TIM BARREL DOMAIN-CONTAINING PROTEIN"/>
    <property type="match status" value="1"/>
</dbReference>
<comment type="caution">
    <text evidence="2">The sequence shown here is derived from an EMBL/GenBank/DDBJ whole genome shotgun (WGS) entry which is preliminary data.</text>
</comment>
<dbReference type="EMBL" id="JAGTPX010000004">
    <property type="protein sequence ID" value="MBR8668987.1"/>
    <property type="molecule type" value="Genomic_DNA"/>
</dbReference>
<evidence type="ECO:0000313" key="2">
    <source>
        <dbReference type="EMBL" id="MBR8668987.1"/>
    </source>
</evidence>
<protein>
    <submittedName>
        <fullName evidence="2">Sugar phosphate isomerase/epimerase</fullName>
    </submittedName>
</protein>